<feature type="compositionally biased region" description="Low complexity" evidence="1">
    <location>
        <begin position="403"/>
        <end position="428"/>
    </location>
</feature>
<dbReference type="Proteomes" id="UP001194580">
    <property type="component" value="Unassembled WGS sequence"/>
</dbReference>
<keyword evidence="2" id="KW-1133">Transmembrane helix</keyword>
<feature type="region of interest" description="Disordered" evidence="1">
    <location>
        <begin position="632"/>
        <end position="662"/>
    </location>
</feature>
<dbReference type="PANTHER" id="PTHR42058">
    <property type="entry name" value="G_PROTEIN_RECEP_F2_4 DOMAIN-CONTAINING PROTEIN"/>
    <property type="match status" value="1"/>
</dbReference>
<comment type="caution">
    <text evidence="3">The sequence shown here is derived from an EMBL/GenBank/DDBJ whole genome shotgun (WGS) entry which is preliminary data.</text>
</comment>
<protein>
    <recommendedName>
        <fullName evidence="5">G-protein coupled receptors family 2 profile 2 domain-containing protein</fullName>
    </recommendedName>
</protein>
<feature type="region of interest" description="Disordered" evidence="1">
    <location>
        <begin position="337"/>
        <end position="369"/>
    </location>
</feature>
<feature type="region of interest" description="Disordered" evidence="1">
    <location>
        <begin position="541"/>
        <end position="583"/>
    </location>
</feature>
<reference evidence="3" key="1">
    <citation type="journal article" date="2020" name="Fungal Divers.">
        <title>Resolving the Mortierellaceae phylogeny through synthesis of multi-gene phylogenetics and phylogenomics.</title>
        <authorList>
            <person name="Vandepol N."/>
            <person name="Liber J."/>
            <person name="Desiro A."/>
            <person name="Na H."/>
            <person name="Kennedy M."/>
            <person name="Barry K."/>
            <person name="Grigoriev I.V."/>
            <person name="Miller A.N."/>
            <person name="O'Donnell K."/>
            <person name="Stajich J.E."/>
            <person name="Bonito G."/>
        </authorList>
    </citation>
    <scope>NUCLEOTIDE SEQUENCE</scope>
    <source>
        <strain evidence="3">NRRL 28262</strain>
    </source>
</reference>
<feature type="compositionally biased region" description="Pro residues" evidence="1">
    <location>
        <begin position="641"/>
        <end position="661"/>
    </location>
</feature>
<evidence type="ECO:0008006" key="5">
    <source>
        <dbReference type="Google" id="ProtNLM"/>
    </source>
</evidence>
<feature type="compositionally biased region" description="Basic and acidic residues" evidence="1">
    <location>
        <begin position="686"/>
        <end position="747"/>
    </location>
</feature>
<organism evidence="3 4">
    <name type="scientific">Linnemannia exigua</name>
    <dbReference type="NCBI Taxonomy" id="604196"/>
    <lineage>
        <taxon>Eukaryota</taxon>
        <taxon>Fungi</taxon>
        <taxon>Fungi incertae sedis</taxon>
        <taxon>Mucoromycota</taxon>
        <taxon>Mortierellomycotina</taxon>
        <taxon>Mortierellomycetes</taxon>
        <taxon>Mortierellales</taxon>
        <taxon>Mortierellaceae</taxon>
        <taxon>Linnemannia</taxon>
    </lineage>
</organism>
<proteinExistence type="predicted"/>
<evidence type="ECO:0000256" key="1">
    <source>
        <dbReference type="SAM" id="MobiDB-lite"/>
    </source>
</evidence>
<feature type="region of interest" description="Disordered" evidence="1">
    <location>
        <begin position="398"/>
        <end position="452"/>
    </location>
</feature>
<feature type="non-terminal residue" evidence="3">
    <location>
        <position position="1"/>
    </location>
</feature>
<feature type="transmembrane region" description="Helical" evidence="2">
    <location>
        <begin position="282"/>
        <end position="303"/>
    </location>
</feature>
<keyword evidence="2" id="KW-0812">Transmembrane</keyword>
<feature type="compositionally biased region" description="Pro residues" evidence="1">
    <location>
        <begin position="547"/>
        <end position="556"/>
    </location>
</feature>
<keyword evidence="4" id="KW-1185">Reference proteome</keyword>
<feature type="transmembrane region" description="Helical" evidence="2">
    <location>
        <begin position="121"/>
        <end position="144"/>
    </location>
</feature>
<feature type="transmembrane region" description="Helical" evidence="2">
    <location>
        <begin position="197"/>
        <end position="216"/>
    </location>
</feature>
<dbReference type="PANTHER" id="PTHR42058:SF1">
    <property type="entry name" value="G-PROTEIN COUPLED RECEPTORS FAMILY 2 PROFILE 2 DOMAIN-CONTAINING PROTEIN"/>
    <property type="match status" value="1"/>
</dbReference>
<feature type="region of interest" description="Disordered" evidence="1">
    <location>
        <begin position="478"/>
        <end position="526"/>
    </location>
</feature>
<gene>
    <name evidence="3" type="ORF">BGZ95_008964</name>
</gene>
<accession>A0AAD4DDG2</accession>
<feature type="transmembrane region" description="Helical" evidence="2">
    <location>
        <begin position="43"/>
        <end position="68"/>
    </location>
</feature>
<feature type="compositionally biased region" description="Basic and acidic residues" evidence="1">
    <location>
        <begin position="441"/>
        <end position="452"/>
    </location>
</feature>
<feature type="transmembrane region" description="Helical" evidence="2">
    <location>
        <begin position="80"/>
        <end position="97"/>
    </location>
</feature>
<evidence type="ECO:0000313" key="3">
    <source>
        <dbReference type="EMBL" id="KAG0275281.1"/>
    </source>
</evidence>
<dbReference type="InterPro" id="IPR053247">
    <property type="entry name" value="GPCR_GPR1/git3-like"/>
</dbReference>
<feature type="compositionally biased region" description="Polar residues" evidence="1">
    <location>
        <begin position="353"/>
        <end position="363"/>
    </location>
</feature>
<name>A0AAD4DDG2_9FUNG</name>
<evidence type="ECO:0000256" key="2">
    <source>
        <dbReference type="SAM" id="Phobius"/>
    </source>
</evidence>
<dbReference type="AlphaFoldDB" id="A0AAD4DDG2"/>
<dbReference type="Gene3D" id="1.20.1070.10">
    <property type="entry name" value="Rhodopsin 7-helix transmembrane proteins"/>
    <property type="match status" value="1"/>
</dbReference>
<evidence type="ECO:0000313" key="4">
    <source>
        <dbReference type="Proteomes" id="UP001194580"/>
    </source>
</evidence>
<sequence length="762" mass="84408">MMMIPWEGLGTAWLHMRTDLLCKNVYERTTMTNSWFCGVQGVALMYMVLAMLCLGFLLIANLHVLTVYRSYIVQNHLTKLMVLSFLLPLSLVLPVAIRKQIENPGFGSICFVSSQVASPFFFYPLSVVVCLATLLHLGTISIMIKTSIQNNSAAVSDSTSFKSQSDSQSNKTVSQRQRRLQTARDISQLLKQQWRPGLLALCLLIVDMIYWLFYFIEAKKLENVKLDTPWFNDWVTCLGGQAMEALASGRLCETSTMEEVKAAGDVAQRACAKIAVSYVPSFTWAALADIMPAVFGIIVLIIFGTKLELWQDLHTRIFDKRDSTAFVKDDIVTKEDDTKGRHCQPLSPEEQQHQNYHSHSTKGQRPAKDINDFYSDDLILGTASDFNSRDMMVMATQETETPRYGGRQSRSRSGSHAAPPATPFTEATYGGATRKTSVTIQDDREPIYYRKPEPLPPQQELFQKHLFHEQHAKLVTEGAVPWPSWPSSTSTTTSSTPTSPTSVAFPSGAGGARSPSLDRYASPLPPPIRDLTIDAKNYHRDPIVSYTPPPPPPPRVTFPTLPISPQQKGFYNSEDISAPPIPLSQHSKIDRQLASSYTPSPPPSVTVATAVVPSPLSKPYFSQAVQSVSIPARCSSSSRGPPLPSPPPPPTSSVPLLPPPATAMATTSNAYYTQPVQSVSIPARGSSRDQGRVSSERPSRTSTDRPPRVSSERPSRISSERQLRISSERPSRNSSERPPRISSERQPRQWQQQQQQGAMDDD</sequence>
<feature type="region of interest" description="Disordered" evidence="1">
    <location>
        <begin position="678"/>
        <end position="762"/>
    </location>
</feature>
<dbReference type="EMBL" id="JAAAIL010000498">
    <property type="protein sequence ID" value="KAG0275281.1"/>
    <property type="molecule type" value="Genomic_DNA"/>
</dbReference>
<keyword evidence="2" id="KW-0472">Membrane</keyword>
<feature type="compositionally biased region" description="Low complexity" evidence="1">
    <location>
        <begin position="481"/>
        <end position="502"/>
    </location>
</feature>